<accession>A0A9D5S9R4</accession>
<reference evidence="1" key="1">
    <citation type="submission" date="2019-04" db="EMBL/GenBank/DDBJ databases">
        <title>Evolution of Biomass-Degrading Anaerobic Consortia Revealed by Metagenomics.</title>
        <authorList>
            <person name="Peng X."/>
        </authorList>
    </citation>
    <scope>NUCLEOTIDE SEQUENCE</scope>
    <source>
        <strain evidence="1">SIG140</strain>
    </source>
</reference>
<gene>
    <name evidence="1" type="ORF">E7101_09035</name>
</gene>
<sequence>MGLEQVPAEAKHERKHYKPWEDDVKHDTPVNVAPSTITLAAGQFPNEYHGHTFQEIIAKYWEITNHGYEPTIGDRDTKTYQLARDLQHICARNFDWLNQVIPCYNGFTLEEKQAKIRSALQSPYEGMPRTIQEVLNALEGDTDSAICEPKSAPTDFFFNAPQPPAFPADRKLPKLIRLITSRAPYIYKPAVAEAAFPSLGIHLHDTWFNYTDNVKHEATLMNCLVGESGSGKGCIDAPIDHIMADIRERDAINLKREDEYKKAAEARGANKDQPLRPEGLVIQEITGDVTNAALVTRIDEAQGRFVYVKLNEIQMFDALKGNGKAGLQYTLMCLSFDPNNRYGQTRRGVGSVSKIVCVRFNWNASTTPKKVKSYFKSVVEDGPVQRINFSTIPVCEIGAEQPVFGEYDAQFDADLKPYLANLLAASGTINCPEAFKLAKKLQKECQDMAVLSQSRVFDSLTHRALVIAWLKACVLYVANGYEWEKGIETYVRWALQNDLWCKMHYFGAMLENGQEAYAEPKHGPRNQLMMLPDVYTLDDLKTVRLKCGMDEKGADAQNRQWLSRKFVTVVTDKKGVFKKLKYLSA</sequence>
<dbReference type="EMBL" id="SUYC01000009">
    <property type="protein sequence ID" value="MBE6271081.1"/>
    <property type="molecule type" value="Genomic_DNA"/>
</dbReference>
<organism evidence="1 2">
    <name type="scientific">Xylanibacter ruminicola</name>
    <name type="common">Prevotella ruminicola</name>
    <dbReference type="NCBI Taxonomy" id="839"/>
    <lineage>
        <taxon>Bacteria</taxon>
        <taxon>Pseudomonadati</taxon>
        <taxon>Bacteroidota</taxon>
        <taxon>Bacteroidia</taxon>
        <taxon>Bacteroidales</taxon>
        <taxon>Prevotellaceae</taxon>
        <taxon>Xylanibacter</taxon>
    </lineage>
</organism>
<name>A0A9D5S9R4_XYLRU</name>
<proteinExistence type="predicted"/>
<evidence type="ECO:0000313" key="2">
    <source>
        <dbReference type="Proteomes" id="UP000806522"/>
    </source>
</evidence>
<protein>
    <submittedName>
        <fullName evidence="1">DUF3987 domain-containing protein</fullName>
    </submittedName>
</protein>
<comment type="caution">
    <text evidence="1">The sequence shown here is derived from an EMBL/GenBank/DDBJ whole genome shotgun (WGS) entry which is preliminary data.</text>
</comment>
<evidence type="ECO:0000313" key="1">
    <source>
        <dbReference type="EMBL" id="MBE6271081.1"/>
    </source>
</evidence>
<dbReference type="Proteomes" id="UP000806522">
    <property type="component" value="Unassembled WGS sequence"/>
</dbReference>
<dbReference type="AlphaFoldDB" id="A0A9D5S9R4"/>